<dbReference type="PANTHER" id="PTHR46012:SF2">
    <property type="entry name" value="IP22168P"/>
    <property type="match status" value="1"/>
</dbReference>
<comment type="function">
    <text evidence="10">Glycosyltransferase which elongates the O-linked glucose attached to EGF-like repeats in the extracellular domain of Notch proteins by catalyzing the addition of xylose.</text>
</comment>
<name>A0A2P2IBU6_9CRUS</name>
<evidence type="ECO:0000256" key="12">
    <source>
        <dbReference type="ARBA" id="ARBA00049181"/>
    </source>
</evidence>
<evidence type="ECO:0000256" key="9">
    <source>
        <dbReference type="ARBA" id="ARBA00023180"/>
    </source>
</evidence>
<dbReference type="InterPro" id="IPR002495">
    <property type="entry name" value="Glyco_trans_8"/>
</dbReference>
<comment type="similarity">
    <text evidence="2">Belongs to the glycosyltransferase 8 family.</text>
</comment>
<dbReference type="Gene3D" id="3.90.550.10">
    <property type="entry name" value="Spore Coat Polysaccharide Biosynthesis Protein SpsA, Chain A"/>
    <property type="match status" value="1"/>
</dbReference>
<evidence type="ECO:0000256" key="6">
    <source>
        <dbReference type="ARBA" id="ARBA00022968"/>
    </source>
</evidence>
<reference evidence="13" key="2">
    <citation type="journal article" date="2018" name="Biosci. Biotechnol. Biochem.">
        <title>Polysaccharide hydrolase of the hadal zone amphipods Hirondellea gigas.</title>
        <authorList>
            <person name="Kobayashi H."/>
            <person name="Nagahama T."/>
            <person name="Arai W."/>
            <person name="Sasagawa Y."/>
            <person name="Umeda M."/>
            <person name="Hayashi T."/>
            <person name="Nikaido I."/>
            <person name="Watanabe H."/>
            <person name="Oguri K."/>
            <person name="Kitazato H."/>
            <person name="Fujioka K."/>
            <person name="Kido Y."/>
            <person name="Takami H."/>
        </authorList>
    </citation>
    <scope>NUCLEOTIDE SEQUENCE</scope>
    <source>
        <tissue evidence="13">Whole body</tissue>
    </source>
</reference>
<dbReference type="GO" id="GO:0140563">
    <property type="term" value="F:UDP-D-xylose:beta-D-glucoside alpha-1,3-D-xylosyltransferase activity"/>
    <property type="evidence" value="ECO:0007669"/>
    <property type="project" value="UniProtKB-EC"/>
</dbReference>
<dbReference type="EMBL" id="IACF01005908">
    <property type="protein sequence ID" value="LAB71491.1"/>
    <property type="molecule type" value="mRNA"/>
</dbReference>
<organism evidence="13">
    <name type="scientific">Hirondellea gigas</name>
    <dbReference type="NCBI Taxonomy" id="1518452"/>
    <lineage>
        <taxon>Eukaryota</taxon>
        <taxon>Metazoa</taxon>
        <taxon>Ecdysozoa</taxon>
        <taxon>Arthropoda</taxon>
        <taxon>Crustacea</taxon>
        <taxon>Multicrustacea</taxon>
        <taxon>Malacostraca</taxon>
        <taxon>Eumalacostraca</taxon>
        <taxon>Peracarida</taxon>
        <taxon>Amphipoda</taxon>
        <taxon>Amphilochidea</taxon>
        <taxon>Lysianassida</taxon>
        <taxon>Lysianassidira</taxon>
        <taxon>Lysianassoidea</taxon>
        <taxon>Lysianassidae</taxon>
        <taxon>Hirondellea</taxon>
    </lineage>
</organism>
<evidence type="ECO:0000256" key="8">
    <source>
        <dbReference type="ARBA" id="ARBA00023136"/>
    </source>
</evidence>
<evidence type="ECO:0000313" key="14">
    <source>
        <dbReference type="EMBL" id="LAC23179.1"/>
    </source>
</evidence>
<evidence type="ECO:0000256" key="3">
    <source>
        <dbReference type="ARBA" id="ARBA00022676"/>
    </source>
</evidence>
<sequence>MLRSKLMFLLKLVIQRWRIILLSFAFVFTLLCVERHALFRISRERVYQNVPVTAAAADPVFIIILCEAMRRIRLHVEGDRQIQHAATLVKSAVALTSRKLRFVLILESDDIQEQFQNALKDWPDEFLNKLTFEYLPLYYPPKRDWTSDIGLECCMERLFLPHILHKYDSVIYLDSDMIFMRPPERLWDEFSKFNATHIVGMAPSLQYYVTERNKVPYYGETGLNGGLIMFNITRTKMFPGGGWLEANMKIYTQYKDLLVHADQDILNILFSKFPMHLFPVGCEWNYMAFHCRWRRNKCMETNFNGASLLHGNARIFVSMGEPTFRIMYEAWKDHNLGISLTVLYDSMRHRLYKSEINDVESRCSDSSLIAIHAVLTERFRQHLHKKSDNPR</sequence>
<dbReference type="AlphaFoldDB" id="A0A2P2IBU6"/>
<protein>
    <recommendedName>
        <fullName evidence="11">UDP-D-xylose:beta-D-glucoside alpha-1,3-D-xylosyltransferase</fullName>
        <ecNumber evidence="11">2.4.2.42</ecNumber>
    </recommendedName>
</protein>
<keyword evidence="6" id="KW-0735">Signal-anchor</keyword>
<dbReference type="GO" id="GO:0016020">
    <property type="term" value="C:membrane"/>
    <property type="evidence" value="ECO:0007669"/>
    <property type="project" value="UniProtKB-SubCell"/>
</dbReference>
<evidence type="ECO:0000256" key="7">
    <source>
        <dbReference type="ARBA" id="ARBA00022989"/>
    </source>
</evidence>
<dbReference type="Pfam" id="PF01501">
    <property type="entry name" value="Glyco_transf_8"/>
    <property type="match status" value="1"/>
</dbReference>
<accession>A0A2P2IBU6</accession>
<comment type="catalytic activity">
    <reaction evidence="12">
        <text>3-O-(beta-D-glucosyl)-L-seryl-[EGF-like domain protein] + UDP-alpha-D-xylose = 3-O-[alpha-D-xylosyl-(1-&gt;3)-beta-D-glucosyl]-L-seryl-[EGF-like domain protein] + UDP + H(+)</text>
        <dbReference type="Rhea" id="RHEA:56064"/>
        <dbReference type="Rhea" id="RHEA-COMP:14610"/>
        <dbReference type="Rhea" id="RHEA-COMP:14611"/>
        <dbReference type="ChEBI" id="CHEBI:15378"/>
        <dbReference type="ChEBI" id="CHEBI:57632"/>
        <dbReference type="ChEBI" id="CHEBI:58223"/>
        <dbReference type="ChEBI" id="CHEBI:140575"/>
        <dbReference type="ChEBI" id="CHEBI:140576"/>
        <dbReference type="EC" id="2.4.2.42"/>
    </reaction>
</comment>
<keyword evidence="8" id="KW-0472">Membrane</keyword>
<keyword evidence="4 13" id="KW-0808">Transferase</keyword>
<proteinExistence type="evidence at transcript level"/>
<keyword evidence="3" id="KW-0328">Glycosyltransferase</keyword>
<dbReference type="EC" id="2.4.2.42" evidence="11"/>
<dbReference type="GO" id="GO:0016266">
    <property type="term" value="P:protein O-linked glycosylation via N-acetyl-galactosamine"/>
    <property type="evidence" value="ECO:0007669"/>
    <property type="project" value="TreeGrafter"/>
</dbReference>
<keyword evidence="9" id="KW-0325">Glycoprotein</keyword>
<dbReference type="InterPro" id="IPR029044">
    <property type="entry name" value="Nucleotide-diphossugar_trans"/>
</dbReference>
<evidence type="ECO:0000256" key="5">
    <source>
        <dbReference type="ARBA" id="ARBA00022692"/>
    </source>
</evidence>
<evidence type="ECO:0000256" key="10">
    <source>
        <dbReference type="ARBA" id="ARBA00037301"/>
    </source>
</evidence>
<reference evidence="14" key="1">
    <citation type="submission" date="2017-11" db="EMBL/GenBank/DDBJ databases">
        <title>The sensing device of the deep-sea amphipod.</title>
        <authorList>
            <person name="Kobayashi H."/>
            <person name="Nagahama T."/>
            <person name="Arai W."/>
            <person name="Sasagawa Y."/>
            <person name="Umeda M."/>
            <person name="Hayashi T."/>
            <person name="Nikaido I."/>
            <person name="Watanabe H."/>
            <person name="Oguri K."/>
            <person name="Kitazato H."/>
            <person name="Fujioka K."/>
            <person name="Kido Y."/>
            <person name="Takami H."/>
        </authorList>
    </citation>
    <scope>NUCLEOTIDE SEQUENCE</scope>
    <source>
        <tissue evidence="14">Whole body</tissue>
    </source>
</reference>
<evidence type="ECO:0000256" key="1">
    <source>
        <dbReference type="ARBA" id="ARBA00004606"/>
    </source>
</evidence>
<comment type="subcellular location">
    <subcellularLocation>
        <location evidence="1">Membrane</location>
        <topology evidence="1">Single-pass type II membrane protein</topology>
    </subcellularLocation>
</comment>
<evidence type="ECO:0000313" key="13">
    <source>
        <dbReference type="EMBL" id="LAB71491.1"/>
    </source>
</evidence>
<dbReference type="PANTHER" id="PTHR46012">
    <property type="entry name" value="IP22168P"/>
    <property type="match status" value="1"/>
</dbReference>
<evidence type="ECO:0000256" key="11">
    <source>
        <dbReference type="ARBA" id="ARBA00038854"/>
    </source>
</evidence>
<evidence type="ECO:0000256" key="2">
    <source>
        <dbReference type="ARBA" id="ARBA00006351"/>
    </source>
</evidence>
<keyword evidence="7" id="KW-1133">Transmembrane helix</keyword>
<dbReference type="SUPFAM" id="SSF53448">
    <property type="entry name" value="Nucleotide-diphospho-sugar transferases"/>
    <property type="match status" value="1"/>
</dbReference>
<dbReference type="EMBL" id="IACT01003963">
    <property type="protein sequence ID" value="LAC23179.1"/>
    <property type="molecule type" value="mRNA"/>
</dbReference>
<evidence type="ECO:0000256" key="4">
    <source>
        <dbReference type="ARBA" id="ARBA00022679"/>
    </source>
</evidence>
<keyword evidence="5" id="KW-0812">Transmembrane</keyword>
<dbReference type="InterPro" id="IPR051993">
    <property type="entry name" value="Glycosyltransferase_8"/>
</dbReference>